<geneLocation type="mitochondrion" evidence="5"/>
<dbReference type="InterPro" id="IPR023575">
    <property type="entry name" value="Ribosomal_uS19_SF"/>
</dbReference>
<dbReference type="PRINTS" id="PR00975">
    <property type="entry name" value="RIBOSOMALS19"/>
</dbReference>
<evidence type="ECO:0000313" key="5">
    <source>
        <dbReference type="EMBL" id="ASO76227.1"/>
    </source>
</evidence>
<keyword evidence="5" id="KW-0496">Mitochondrion</keyword>
<dbReference type="GO" id="GO:1990904">
    <property type="term" value="C:ribonucleoprotein complex"/>
    <property type="evidence" value="ECO:0007669"/>
    <property type="project" value="UniProtKB-KW"/>
</dbReference>
<name>A0A222AIN4_ULVPE</name>
<dbReference type="GO" id="GO:0006412">
    <property type="term" value="P:translation"/>
    <property type="evidence" value="ECO:0007669"/>
    <property type="project" value="InterPro"/>
</dbReference>
<dbReference type="GeneID" id="33910373"/>
<gene>
    <name evidence="5" type="primary">rps19</name>
</gene>
<sequence>MSRSSWKIPHIILNLQNCDRVINRTIVYQRMATITPRLIGQTIYIFNGLRAVPIKITENHVGFKFGAFALTKKRAKIANLKKKHGKKA</sequence>
<dbReference type="Pfam" id="PF00203">
    <property type="entry name" value="Ribosomal_S19"/>
    <property type="match status" value="1"/>
</dbReference>
<evidence type="ECO:0000256" key="2">
    <source>
        <dbReference type="ARBA" id="ARBA00022980"/>
    </source>
</evidence>
<keyword evidence="2 4" id="KW-0689">Ribosomal protein</keyword>
<dbReference type="PIRSF" id="PIRSF002144">
    <property type="entry name" value="Ribosomal_S19"/>
    <property type="match status" value="1"/>
</dbReference>
<dbReference type="GO" id="GO:0005840">
    <property type="term" value="C:ribosome"/>
    <property type="evidence" value="ECO:0007669"/>
    <property type="project" value="UniProtKB-KW"/>
</dbReference>
<evidence type="ECO:0000256" key="4">
    <source>
        <dbReference type="RuleBase" id="RU003485"/>
    </source>
</evidence>
<dbReference type="GO" id="GO:0003735">
    <property type="term" value="F:structural constituent of ribosome"/>
    <property type="evidence" value="ECO:0007669"/>
    <property type="project" value="InterPro"/>
</dbReference>
<evidence type="ECO:0000256" key="1">
    <source>
        <dbReference type="ARBA" id="ARBA00007345"/>
    </source>
</evidence>
<dbReference type="Gene3D" id="3.30.860.10">
    <property type="entry name" value="30s Ribosomal Protein S19, Chain A"/>
    <property type="match status" value="1"/>
</dbReference>
<organism evidence="5">
    <name type="scientific">Ulva pertusa</name>
    <name type="common">Sea lettuce</name>
    <dbReference type="NCBI Taxonomy" id="3120"/>
    <lineage>
        <taxon>Eukaryota</taxon>
        <taxon>Viridiplantae</taxon>
        <taxon>Chlorophyta</taxon>
        <taxon>core chlorophytes</taxon>
        <taxon>Ulvophyceae</taxon>
        <taxon>OUU clade</taxon>
        <taxon>Ulvales</taxon>
        <taxon>Ulvaceae</taxon>
        <taxon>Ulva</taxon>
    </lineage>
</organism>
<proteinExistence type="inferred from homology"/>
<dbReference type="HAMAP" id="MF_00531">
    <property type="entry name" value="Ribosomal_uS19"/>
    <property type="match status" value="1"/>
</dbReference>
<accession>A0A222AIN4</accession>
<dbReference type="EMBL" id="KX530816">
    <property type="protein sequence ID" value="ASO76185.1"/>
    <property type="molecule type" value="Genomic_DNA"/>
</dbReference>
<keyword evidence="3 4" id="KW-0687">Ribonucleoprotein</keyword>
<dbReference type="AlphaFoldDB" id="A0A222AIN4"/>
<dbReference type="RefSeq" id="YP_009420541.1">
    <property type="nucleotide sequence ID" value="NC_035722.1"/>
</dbReference>
<dbReference type="InterPro" id="IPR002222">
    <property type="entry name" value="Ribosomal_uS19"/>
</dbReference>
<comment type="similarity">
    <text evidence="1 4">Belongs to the universal ribosomal protein uS19 family.</text>
</comment>
<dbReference type="SUPFAM" id="SSF54570">
    <property type="entry name" value="Ribosomal protein S19"/>
    <property type="match status" value="1"/>
</dbReference>
<evidence type="ECO:0000256" key="3">
    <source>
        <dbReference type="ARBA" id="ARBA00023274"/>
    </source>
</evidence>
<dbReference type="EMBL" id="KX530817">
    <property type="protein sequence ID" value="ASO76227.1"/>
    <property type="molecule type" value="Genomic_DNA"/>
</dbReference>
<reference evidence="5" key="1">
    <citation type="journal article" date="2017" name="J. Phycol.">
        <title>Mitochondrial genomes of the green macroalga Ulva pertusa (Ulvophyceae, Chlorophyta): novel insights into the evolution of mitogenomes in the Ulvophyceae.</title>
        <authorList>
            <person name="Liu F."/>
            <person name="Melton J.T.III."/>
            <person name="Bi Y."/>
        </authorList>
    </citation>
    <scope>NUCLEOTIDE SEQUENCE</scope>
</reference>
<protein>
    <submittedName>
        <fullName evidence="5">Ribosomal protein S19</fullName>
    </submittedName>
</protein>